<accession>A0A6M0IJC5</accession>
<reference evidence="1 2" key="1">
    <citation type="submission" date="2020-02" db="EMBL/GenBank/DDBJ databases">
        <title>Draft genome sequence of two Spirosoma agri KCTC 52727 and Spirosoma terrae KCTC 52035.</title>
        <authorList>
            <person name="Rojas J."/>
            <person name="Ambika Manirajan B."/>
            <person name="Ratering S."/>
            <person name="Suarez C."/>
            <person name="Schnell S."/>
        </authorList>
    </citation>
    <scope>NUCLEOTIDE SEQUENCE [LARGE SCALE GENOMIC DNA]</scope>
    <source>
        <strain evidence="1 2">KCTC 52727</strain>
    </source>
</reference>
<dbReference type="Proteomes" id="UP000477386">
    <property type="component" value="Unassembled WGS sequence"/>
</dbReference>
<keyword evidence="2" id="KW-1185">Reference proteome</keyword>
<evidence type="ECO:0000313" key="2">
    <source>
        <dbReference type="Proteomes" id="UP000477386"/>
    </source>
</evidence>
<sequence>MAEEIPNDSSFDLSKITTSDVLSTLDGIPLPPTIKKSLWKSVGSLITGLVEWPVAYLEAKTEALRGETAALSLIRQTASQAVANEFGQDKGLIDRSVNYYGSKLLKEQINRESITKKAIEELTENPPEKDSTEEIDSDWLDMFSRIAETKSNEDVQLFLSKILAGEIRNPGTFSPRTIQTLSLLDRKTAEIFQAFCNVSFNIPSLSDNMTFVIWDPFDKPGMNGLKEIGLSYENLTQLQDYGVVQYEFDSTLKFPLKTLELPIIVGNTNLRFKTTEELPEETLNFNILNFSQVGIELRKVLHITSNPIYNEKFIEWIIGRFKLIQVAE</sequence>
<dbReference type="Pfam" id="PF10987">
    <property type="entry name" value="DUF2806"/>
    <property type="match status" value="1"/>
</dbReference>
<dbReference type="EMBL" id="JAAGNZ010000001">
    <property type="protein sequence ID" value="NEU67922.1"/>
    <property type="molecule type" value="Genomic_DNA"/>
</dbReference>
<dbReference type="AlphaFoldDB" id="A0A6M0IJC5"/>
<comment type="caution">
    <text evidence="1">The sequence shown here is derived from an EMBL/GenBank/DDBJ whole genome shotgun (WGS) entry which is preliminary data.</text>
</comment>
<gene>
    <name evidence="1" type="ORF">GK091_13610</name>
</gene>
<proteinExistence type="predicted"/>
<name>A0A6M0IJC5_9BACT</name>
<protein>
    <submittedName>
        <fullName evidence="1">DUF2806 domain-containing protein</fullName>
    </submittedName>
</protein>
<dbReference type="InterPro" id="IPR021254">
    <property type="entry name" value="DUF2806"/>
</dbReference>
<dbReference type="RefSeq" id="WP_164038860.1">
    <property type="nucleotide sequence ID" value="NZ_JAAGNZ010000001.1"/>
</dbReference>
<organism evidence="1 2">
    <name type="scientific">Spirosoma agri</name>
    <dbReference type="NCBI Taxonomy" id="1987381"/>
    <lineage>
        <taxon>Bacteria</taxon>
        <taxon>Pseudomonadati</taxon>
        <taxon>Bacteroidota</taxon>
        <taxon>Cytophagia</taxon>
        <taxon>Cytophagales</taxon>
        <taxon>Cytophagaceae</taxon>
        <taxon>Spirosoma</taxon>
    </lineage>
</organism>
<evidence type="ECO:0000313" key="1">
    <source>
        <dbReference type="EMBL" id="NEU67922.1"/>
    </source>
</evidence>